<dbReference type="GO" id="GO:0015109">
    <property type="term" value="F:chromate transmembrane transporter activity"/>
    <property type="evidence" value="ECO:0007669"/>
    <property type="project" value="InterPro"/>
</dbReference>
<keyword evidence="9" id="KW-1185">Reference proteome</keyword>
<evidence type="ECO:0000256" key="4">
    <source>
        <dbReference type="ARBA" id="ARBA00022692"/>
    </source>
</evidence>
<feature type="transmembrane region" description="Helical" evidence="7">
    <location>
        <begin position="92"/>
        <end position="115"/>
    </location>
</feature>
<dbReference type="GO" id="GO:0005886">
    <property type="term" value="C:plasma membrane"/>
    <property type="evidence" value="ECO:0007669"/>
    <property type="project" value="UniProtKB-SubCell"/>
</dbReference>
<evidence type="ECO:0000313" key="9">
    <source>
        <dbReference type="Proteomes" id="UP000811899"/>
    </source>
</evidence>
<dbReference type="RefSeq" id="WP_214171423.1">
    <property type="nucleotide sequence ID" value="NZ_JAHCVJ010000003.1"/>
</dbReference>
<evidence type="ECO:0000256" key="3">
    <source>
        <dbReference type="ARBA" id="ARBA00022475"/>
    </source>
</evidence>
<dbReference type="Pfam" id="PF02417">
    <property type="entry name" value="Chromate_transp"/>
    <property type="match status" value="1"/>
</dbReference>
<sequence length="201" mass="21380">MAGGTYMLLWDIFLLFTRVSLFSWGGGPASLALMQRETTKALWVPPGTTELVPWVTPLDFSDAVAVGNALPGPIAPQVSAYIGYKMAGLPGAIAAAAGTVLPTTLLMLLMVAYFFRIKDSLLVQSMLRAVRPVVVGLLLWTAYDMAVTVFGVKRYGVAASLSLGWDKLLIVAVTFSVLTLTEINPALVVLVAAVCGGVIYR</sequence>
<comment type="caution">
    <text evidence="8">The sequence shown here is derived from an EMBL/GenBank/DDBJ whole genome shotgun (WGS) entry which is preliminary data.</text>
</comment>
<keyword evidence="4 7" id="KW-0812">Transmembrane</keyword>
<dbReference type="EMBL" id="JAHCVJ010000003">
    <property type="protein sequence ID" value="MBT0664669.1"/>
    <property type="molecule type" value="Genomic_DNA"/>
</dbReference>
<proteinExistence type="inferred from homology"/>
<feature type="transmembrane region" description="Helical" evidence="7">
    <location>
        <begin position="121"/>
        <end position="143"/>
    </location>
</feature>
<comment type="similarity">
    <text evidence="2">Belongs to the chromate ion transporter (CHR) (TC 2.A.51) family.</text>
</comment>
<dbReference type="AlphaFoldDB" id="A0AAW4L0T4"/>
<evidence type="ECO:0000256" key="2">
    <source>
        <dbReference type="ARBA" id="ARBA00005262"/>
    </source>
</evidence>
<dbReference type="PANTHER" id="PTHR43663:SF1">
    <property type="entry name" value="CHROMATE TRANSPORTER"/>
    <property type="match status" value="1"/>
</dbReference>
<name>A0AAW4L0T4_9BACT</name>
<gene>
    <name evidence="8" type="ORF">KI809_10195</name>
</gene>
<evidence type="ECO:0000313" key="8">
    <source>
        <dbReference type="EMBL" id="MBT0664669.1"/>
    </source>
</evidence>
<dbReference type="Proteomes" id="UP000811899">
    <property type="component" value="Unassembled WGS sequence"/>
</dbReference>
<dbReference type="InterPro" id="IPR052518">
    <property type="entry name" value="CHR_Transporter"/>
</dbReference>
<keyword evidence="6 7" id="KW-0472">Membrane</keyword>
<evidence type="ECO:0000256" key="7">
    <source>
        <dbReference type="SAM" id="Phobius"/>
    </source>
</evidence>
<evidence type="ECO:0000256" key="1">
    <source>
        <dbReference type="ARBA" id="ARBA00004651"/>
    </source>
</evidence>
<evidence type="ECO:0000256" key="6">
    <source>
        <dbReference type="ARBA" id="ARBA00023136"/>
    </source>
</evidence>
<dbReference type="InterPro" id="IPR003370">
    <property type="entry name" value="Chromate_transpt"/>
</dbReference>
<reference evidence="8 9" key="1">
    <citation type="submission" date="2021-05" db="EMBL/GenBank/DDBJ databases">
        <title>The draft genome of Geobacter pelophilus DSM 12255.</title>
        <authorList>
            <person name="Xu Z."/>
            <person name="Masuda Y."/>
            <person name="Itoh H."/>
            <person name="Senoo K."/>
        </authorList>
    </citation>
    <scope>NUCLEOTIDE SEQUENCE [LARGE SCALE GENOMIC DNA]</scope>
    <source>
        <strain evidence="8 9">DSM 12255</strain>
    </source>
</reference>
<protein>
    <submittedName>
        <fullName evidence="8">Chromate transporter</fullName>
    </submittedName>
</protein>
<evidence type="ECO:0000256" key="5">
    <source>
        <dbReference type="ARBA" id="ARBA00022989"/>
    </source>
</evidence>
<organism evidence="8 9">
    <name type="scientific">Geoanaerobacter pelophilus</name>
    <dbReference type="NCBI Taxonomy" id="60036"/>
    <lineage>
        <taxon>Bacteria</taxon>
        <taxon>Pseudomonadati</taxon>
        <taxon>Thermodesulfobacteriota</taxon>
        <taxon>Desulfuromonadia</taxon>
        <taxon>Geobacterales</taxon>
        <taxon>Geobacteraceae</taxon>
        <taxon>Geoanaerobacter</taxon>
    </lineage>
</organism>
<keyword evidence="5 7" id="KW-1133">Transmembrane helix</keyword>
<accession>A0AAW4L0T4</accession>
<feature type="transmembrane region" description="Helical" evidence="7">
    <location>
        <begin position="12"/>
        <end position="33"/>
    </location>
</feature>
<keyword evidence="3" id="KW-1003">Cell membrane</keyword>
<comment type="subcellular location">
    <subcellularLocation>
        <location evidence="1">Cell membrane</location>
        <topology evidence="1">Multi-pass membrane protein</topology>
    </subcellularLocation>
</comment>
<dbReference type="PANTHER" id="PTHR43663">
    <property type="entry name" value="CHROMATE TRANSPORT PROTEIN-RELATED"/>
    <property type="match status" value="1"/>
</dbReference>